<name>A0ABN3KI55_9ACTN</name>
<sequence>MFYRPRHGGRKSFSWRDDRGLLTVAHARLDGRIALLWDGLDVHEAAELREFATSRDRPAIPYLPPCAPDLMRCREQSPWGCQPRTVRVHGP</sequence>
<evidence type="ECO:0000313" key="2">
    <source>
        <dbReference type="Proteomes" id="UP001501638"/>
    </source>
</evidence>
<comment type="caution">
    <text evidence="1">The sequence shown here is derived from an EMBL/GenBank/DDBJ whole genome shotgun (WGS) entry which is preliminary data.</text>
</comment>
<evidence type="ECO:0008006" key="3">
    <source>
        <dbReference type="Google" id="ProtNLM"/>
    </source>
</evidence>
<organism evidence="1 2">
    <name type="scientific">Streptomyces macrosporus</name>
    <dbReference type="NCBI Taxonomy" id="44032"/>
    <lineage>
        <taxon>Bacteria</taxon>
        <taxon>Bacillati</taxon>
        <taxon>Actinomycetota</taxon>
        <taxon>Actinomycetes</taxon>
        <taxon>Kitasatosporales</taxon>
        <taxon>Streptomycetaceae</taxon>
        <taxon>Streptomyces</taxon>
    </lineage>
</organism>
<keyword evidence="2" id="KW-1185">Reference proteome</keyword>
<dbReference type="Proteomes" id="UP001501638">
    <property type="component" value="Unassembled WGS sequence"/>
</dbReference>
<reference evidence="1 2" key="1">
    <citation type="journal article" date="2019" name="Int. J. Syst. Evol. Microbiol.">
        <title>The Global Catalogue of Microorganisms (GCM) 10K type strain sequencing project: providing services to taxonomists for standard genome sequencing and annotation.</title>
        <authorList>
            <consortium name="The Broad Institute Genomics Platform"/>
            <consortium name="The Broad Institute Genome Sequencing Center for Infectious Disease"/>
            <person name="Wu L."/>
            <person name="Ma J."/>
        </authorList>
    </citation>
    <scope>NUCLEOTIDE SEQUENCE [LARGE SCALE GENOMIC DNA]</scope>
    <source>
        <strain evidence="1 2">JCM 6305</strain>
    </source>
</reference>
<gene>
    <name evidence="1" type="ORF">GCM10010405_51220</name>
</gene>
<accession>A0ABN3KI55</accession>
<evidence type="ECO:0000313" key="1">
    <source>
        <dbReference type="EMBL" id="GAA2460603.1"/>
    </source>
</evidence>
<protein>
    <recommendedName>
        <fullName evidence="3">Transposase</fullName>
    </recommendedName>
</protein>
<dbReference type="EMBL" id="BAAASZ010000035">
    <property type="protein sequence ID" value="GAA2460603.1"/>
    <property type="molecule type" value="Genomic_DNA"/>
</dbReference>
<proteinExistence type="predicted"/>